<proteinExistence type="predicted"/>
<sequence>MHWVLNIPPHGACMYMPMRHWVNILCSKSIWKISLPDHMTFSRLDVQEWGRHRLLMKQFITHFRSSLMVSVIMCSSQSLIMKHFIGHFRSGSMMNVIRGNLMTLHQISMPKRVIHAGTINSKVIIESSSSSDVYSHIISMRSQLMLQNPSSFMVLSFAVEGPRIILIFGVHGIVHF</sequence>
<organism evidence="1">
    <name type="scientific">Rhizophora mucronata</name>
    <name type="common">Asiatic mangrove</name>
    <dbReference type="NCBI Taxonomy" id="61149"/>
    <lineage>
        <taxon>Eukaryota</taxon>
        <taxon>Viridiplantae</taxon>
        <taxon>Streptophyta</taxon>
        <taxon>Embryophyta</taxon>
        <taxon>Tracheophyta</taxon>
        <taxon>Spermatophyta</taxon>
        <taxon>Magnoliopsida</taxon>
        <taxon>eudicotyledons</taxon>
        <taxon>Gunneridae</taxon>
        <taxon>Pentapetalae</taxon>
        <taxon>rosids</taxon>
        <taxon>fabids</taxon>
        <taxon>Malpighiales</taxon>
        <taxon>Rhizophoraceae</taxon>
        <taxon>Rhizophora</taxon>
    </lineage>
</organism>
<name>A0A2P2JZV7_RHIMU</name>
<dbReference type="AlphaFoldDB" id="A0A2P2JZV7"/>
<protein>
    <submittedName>
        <fullName evidence="1">Uncharacterized protein MANES_06G025700</fullName>
    </submittedName>
</protein>
<reference evidence="1" key="1">
    <citation type="submission" date="2018-02" db="EMBL/GenBank/DDBJ databases">
        <title>Rhizophora mucronata_Transcriptome.</title>
        <authorList>
            <person name="Meera S.P."/>
            <person name="Sreeshan A."/>
            <person name="Augustine A."/>
        </authorList>
    </citation>
    <scope>NUCLEOTIDE SEQUENCE</scope>
    <source>
        <tissue evidence="1">Leaf</tissue>
    </source>
</reference>
<accession>A0A2P2JZV7</accession>
<dbReference type="EMBL" id="GGEC01018518">
    <property type="protein sequence ID" value="MBW99001.1"/>
    <property type="molecule type" value="Transcribed_RNA"/>
</dbReference>
<evidence type="ECO:0000313" key="1">
    <source>
        <dbReference type="EMBL" id="MBW99001.1"/>
    </source>
</evidence>